<keyword evidence="2" id="KW-0472">Membrane</keyword>
<protein>
    <submittedName>
        <fullName evidence="3">Uncharacterized protein</fullName>
    </submittedName>
</protein>
<organism evidence="3 4">
    <name type="scientific">Agrobacterium larrymoorei</name>
    <dbReference type="NCBI Taxonomy" id="160699"/>
    <lineage>
        <taxon>Bacteria</taxon>
        <taxon>Pseudomonadati</taxon>
        <taxon>Pseudomonadota</taxon>
        <taxon>Alphaproteobacteria</taxon>
        <taxon>Hyphomicrobiales</taxon>
        <taxon>Rhizobiaceae</taxon>
        <taxon>Rhizobium/Agrobacterium group</taxon>
        <taxon>Agrobacterium</taxon>
    </lineage>
</organism>
<sequence>MRLLTPRSPEIEGHSRGRTAHNVLPYGGPFPMRSNTSSVRAAARRQLHHRTCSVSLMRTTLRACILAAGLLATPTGLYAACGFEGIPEQYRPYDLSEGTTNTLGQPAIGGEAASTRSVRECHEQQARQRWYQTLGFATGTNTETLYQGVADNFKAGGSIALNLLASYRRAYDYPVVPDFDPLRWLDDNLEKYQIELRHLSSFAGTGSETETLALLADVTERKAAEKRIQRMGAAAQLTARAIAALPDVALLLVIFAALCIPLRAAFRRTRRSVPATANT</sequence>
<evidence type="ECO:0000256" key="1">
    <source>
        <dbReference type="SAM" id="MobiDB-lite"/>
    </source>
</evidence>
<feature type="transmembrane region" description="Helical" evidence="2">
    <location>
        <begin position="248"/>
        <end position="266"/>
    </location>
</feature>
<dbReference type="AlphaFoldDB" id="A0AAJ2EWX2"/>
<name>A0AAJ2EWX2_9HYPH</name>
<gene>
    <name evidence="3" type="ORF">QE369_004279</name>
</gene>
<feature type="region of interest" description="Disordered" evidence="1">
    <location>
        <begin position="1"/>
        <end position="25"/>
    </location>
</feature>
<evidence type="ECO:0000256" key="2">
    <source>
        <dbReference type="SAM" id="Phobius"/>
    </source>
</evidence>
<accession>A0AAJ2EWX2</accession>
<evidence type="ECO:0000313" key="4">
    <source>
        <dbReference type="Proteomes" id="UP001255601"/>
    </source>
</evidence>
<evidence type="ECO:0000313" key="3">
    <source>
        <dbReference type="EMBL" id="MDR6104082.1"/>
    </source>
</evidence>
<keyword evidence="2" id="KW-1133">Transmembrane helix</keyword>
<keyword evidence="2" id="KW-0812">Transmembrane</keyword>
<proteinExistence type="predicted"/>
<dbReference type="Proteomes" id="UP001255601">
    <property type="component" value="Unassembled WGS sequence"/>
</dbReference>
<comment type="caution">
    <text evidence="3">The sequence shown here is derived from an EMBL/GenBank/DDBJ whole genome shotgun (WGS) entry which is preliminary data.</text>
</comment>
<reference evidence="3" key="1">
    <citation type="submission" date="2023-08" db="EMBL/GenBank/DDBJ databases">
        <title>Functional and genomic diversity of the sorghum phyllosphere microbiome.</title>
        <authorList>
            <person name="Shade A."/>
        </authorList>
    </citation>
    <scope>NUCLEOTIDE SEQUENCE</scope>
    <source>
        <strain evidence="3">SORGH_AS_0974</strain>
    </source>
</reference>
<dbReference type="EMBL" id="JAVIZC010000003">
    <property type="protein sequence ID" value="MDR6104082.1"/>
    <property type="molecule type" value="Genomic_DNA"/>
</dbReference>